<evidence type="ECO:0000313" key="3">
    <source>
        <dbReference type="Proteomes" id="UP000008866"/>
    </source>
</evidence>
<dbReference type="GeneID" id="9520008"/>
<proteinExistence type="predicted"/>
<evidence type="ECO:0000313" key="2">
    <source>
        <dbReference type="EMBL" id="EFE31719.1"/>
    </source>
</evidence>
<evidence type="ECO:0000256" key="1">
    <source>
        <dbReference type="SAM" id="MobiDB-lite"/>
    </source>
</evidence>
<name>D4AYP9_ARTBC</name>
<dbReference type="HOGENOM" id="CLU_2305385_0_0_1"/>
<dbReference type="EMBL" id="ABSU01000019">
    <property type="protein sequence ID" value="EFE31719.1"/>
    <property type="molecule type" value="Genomic_DNA"/>
</dbReference>
<feature type="compositionally biased region" description="Polar residues" evidence="1">
    <location>
        <begin position="64"/>
        <end position="78"/>
    </location>
</feature>
<keyword evidence="3" id="KW-1185">Reference proteome</keyword>
<sequence length="100" mass="11692">MDGDLRSWPCGRRQRKEEKEREERQEEEREREREASPPPPLHLHALAQRGHDMWESSGRAYVHTSGTPDVSHLVSSMPQDARRKQLAGNKVKQEIKNKIK</sequence>
<dbReference type="Proteomes" id="UP000008866">
    <property type="component" value="Unassembled WGS sequence"/>
</dbReference>
<dbReference type="AlphaFoldDB" id="D4AYP9"/>
<protein>
    <submittedName>
        <fullName evidence="2">Uncharacterized protein</fullName>
    </submittedName>
</protein>
<feature type="compositionally biased region" description="Basic and acidic residues" evidence="1">
    <location>
        <begin position="15"/>
        <end position="35"/>
    </location>
</feature>
<comment type="caution">
    <text evidence="2">The sequence shown here is derived from an EMBL/GenBank/DDBJ whole genome shotgun (WGS) entry which is preliminary data.</text>
</comment>
<dbReference type="KEGG" id="abe:ARB_01318"/>
<feature type="region of interest" description="Disordered" evidence="1">
    <location>
        <begin position="1"/>
        <end position="100"/>
    </location>
</feature>
<organism evidence="2 3">
    <name type="scientific">Arthroderma benhamiae (strain ATCC MYA-4681 / CBS 112371)</name>
    <name type="common">Trichophyton mentagrophytes</name>
    <dbReference type="NCBI Taxonomy" id="663331"/>
    <lineage>
        <taxon>Eukaryota</taxon>
        <taxon>Fungi</taxon>
        <taxon>Dikarya</taxon>
        <taxon>Ascomycota</taxon>
        <taxon>Pezizomycotina</taxon>
        <taxon>Eurotiomycetes</taxon>
        <taxon>Eurotiomycetidae</taxon>
        <taxon>Onygenales</taxon>
        <taxon>Arthrodermataceae</taxon>
        <taxon>Trichophyton</taxon>
    </lineage>
</organism>
<accession>D4AYP9</accession>
<gene>
    <name evidence="2" type="ORF">ARB_01318</name>
</gene>
<feature type="compositionally biased region" description="Basic and acidic residues" evidence="1">
    <location>
        <begin position="91"/>
        <end position="100"/>
    </location>
</feature>
<dbReference type="RefSeq" id="XP_003012359.1">
    <property type="nucleotide sequence ID" value="XM_003012313.1"/>
</dbReference>
<reference evidence="3" key="1">
    <citation type="journal article" date="2011" name="Genome Biol.">
        <title>Comparative and functional genomics provide insights into the pathogenicity of dermatophytic fungi.</title>
        <authorList>
            <person name="Burmester A."/>
            <person name="Shelest E."/>
            <person name="Gloeckner G."/>
            <person name="Heddergott C."/>
            <person name="Schindler S."/>
            <person name="Staib P."/>
            <person name="Heidel A."/>
            <person name="Felder M."/>
            <person name="Petzold A."/>
            <person name="Szafranski K."/>
            <person name="Feuermann M."/>
            <person name="Pedruzzi I."/>
            <person name="Priebe S."/>
            <person name="Groth M."/>
            <person name="Winkler R."/>
            <person name="Li W."/>
            <person name="Kniemeyer O."/>
            <person name="Schroeckh V."/>
            <person name="Hertweck C."/>
            <person name="Hube B."/>
            <person name="White T.C."/>
            <person name="Platzer M."/>
            <person name="Guthke R."/>
            <person name="Heitman J."/>
            <person name="Woestemeyer J."/>
            <person name="Zipfel P.F."/>
            <person name="Monod M."/>
            <person name="Brakhage A.A."/>
        </authorList>
    </citation>
    <scope>NUCLEOTIDE SEQUENCE [LARGE SCALE GENOMIC DNA]</scope>
    <source>
        <strain evidence="3">ATCC MYA-4681 / CBS 112371</strain>
    </source>
</reference>